<evidence type="ECO:0000259" key="1">
    <source>
        <dbReference type="SMART" id="SM00849"/>
    </source>
</evidence>
<gene>
    <name evidence="2" type="ORF">PATL70BA_1111</name>
</gene>
<feature type="domain" description="Metallo-beta-lactamase" evidence="1">
    <location>
        <begin position="20"/>
        <end position="206"/>
    </location>
</feature>
<accession>A0A3P7RW37</accession>
<dbReference type="Gene3D" id="3.60.15.10">
    <property type="entry name" value="Ribonuclease Z/Hydroxyacylglutathione hydrolase-like"/>
    <property type="match status" value="1"/>
</dbReference>
<dbReference type="InterPro" id="IPR041712">
    <property type="entry name" value="DHPS-like_MBL-fold"/>
</dbReference>
<dbReference type="EMBL" id="LR130778">
    <property type="protein sequence ID" value="VDN46986.1"/>
    <property type="molecule type" value="Genomic_DNA"/>
</dbReference>
<dbReference type="Proteomes" id="UP000279029">
    <property type="component" value="Chromosome"/>
</dbReference>
<dbReference type="Pfam" id="PF00753">
    <property type="entry name" value="Lactamase_B"/>
    <property type="match status" value="1"/>
</dbReference>
<dbReference type="GO" id="GO:0016787">
    <property type="term" value="F:hydrolase activity"/>
    <property type="evidence" value="ECO:0007669"/>
    <property type="project" value="UniProtKB-KW"/>
</dbReference>
<dbReference type="PANTHER" id="PTHR13754">
    <property type="entry name" value="METALLO-BETA-LACTAMASE SUPERFAMILY PROTEIN"/>
    <property type="match status" value="1"/>
</dbReference>
<name>A0A3P7RW37_9FIRM</name>
<organism evidence="2 3">
    <name type="scientific">Petrocella atlantisensis</name>
    <dbReference type="NCBI Taxonomy" id="2173034"/>
    <lineage>
        <taxon>Bacteria</taxon>
        <taxon>Bacillati</taxon>
        <taxon>Bacillota</taxon>
        <taxon>Clostridia</taxon>
        <taxon>Lachnospirales</taxon>
        <taxon>Vallitaleaceae</taxon>
        <taxon>Petrocella</taxon>
    </lineage>
</organism>
<dbReference type="InterPro" id="IPR052926">
    <property type="entry name" value="Metallo-beta-lactamase_dom"/>
</dbReference>
<dbReference type="InterPro" id="IPR036866">
    <property type="entry name" value="RibonucZ/Hydroxyglut_hydro"/>
</dbReference>
<dbReference type="KEGG" id="cbar:PATL70BA_1111"/>
<sequence length="274" mass="31243">MKVITLVENTREREDLCQEHGLSLYIETKKHKILFDTGAGDCMVKNAKKLQVPLEEVDTVIISHGHYDHGGGLEDFLRMNKHANIYIHPEAFGHFYSERKDEGTVYIGLNQKLKDEKQFIWTADALRIDEELFLFAKVTKRKHFPIGNRTLFVKTEEGFLPDYFRHEINLMIHESEKKVLVAGCAHNGIVNIINKAKELTQAYPTHVIGGFHLSKRSSGIKEDDLVIKAIGDYLIETGVMCYTGHCTGEKAFLQLKDILKHRIKALTTGLIINI</sequence>
<dbReference type="InterPro" id="IPR001279">
    <property type="entry name" value="Metallo-B-lactamas"/>
</dbReference>
<dbReference type="CDD" id="cd07713">
    <property type="entry name" value="DHPS-like_MBL-fold"/>
    <property type="match status" value="1"/>
</dbReference>
<evidence type="ECO:0000313" key="3">
    <source>
        <dbReference type="Proteomes" id="UP000279029"/>
    </source>
</evidence>
<dbReference type="SUPFAM" id="SSF56281">
    <property type="entry name" value="Metallo-hydrolase/oxidoreductase"/>
    <property type="match status" value="1"/>
</dbReference>
<dbReference type="SMART" id="SM00849">
    <property type="entry name" value="Lactamase_B"/>
    <property type="match status" value="1"/>
</dbReference>
<evidence type="ECO:0000313" key="2">
    <source>
        <dbReference type="EMBL" id="VDN46986.1"/>
    </source>
</evidence>
<dbReference type="PANTHER" id="PTHR13754:SF13">
    <property type="entry name" value="METALLO-BETA-LACTAMASE SUPERFAMILY PROTEIN (AFU_ORTHOLOGUE AFUA_3G07630)"/>
    <property type="match status" value="1"/>
</dbReference>
<proteinExistence type="predicted"/>
<keyword evidence="3" id="KW-1185">Reference proteome</keyword>
<dbReference type="AlphaFoldDB" id="A0A3P7RW37"/>
<reference evidence="2 3" key="1">
    <citation type="submission" date="2018-09" db="EMBL/GenBank/DDBJ databases">
        <authorList>
            <person name="Postec A."/>
        </authorList>
    </citation>
    <scope>NUCLEOTIDE SEQUENCE [LARGE SCALE GENOMIC DNA]</scope>
    <source>
        <strain evidence="2">70B-A</strain>
    </source>
</reference>
<dbReference type="GO" id="GO:0016740">
    <property type="term" value="F:transferase activity"/>
    <property type="evidence" value="ECO:0007669"/>
    <property type="project" value="TreeGrafter"/>
</dbReference>
<protein>
    <submittedName>
        <fullName evidence="2">MBL fold hydrolase</fullName>
    </submittedName>
</protein>
<keyword evidence="2" id="KW-0378">Hydrolase</keyword>